<protein>
    <submittedName>
        <fullName evidence="5">GNAT family N-acetyltransferase</fullName>
    </submittedName>
</protein>
<keyword evidence="2" id="KW-0012">Acyltransferase</keyword>
<dbReference type="PANTHER" id="PTHR43792:SF8">
    <property type="entry name" value="[RIBOSOMAL PROTEIN US5]-ALANINE N-ACETYLTRANSFERASE"/>
    <property type="match status" value="1"/>
</dbReference>
<dbReference type="PANTHER" id="PTHR43792">
    <property type="entry name" value="GNAT FAMILY, PUTATIVE (AFU_ORTHOLOGUE AFUA_3G00765)-RELATED-RELATED"/>
    <property type="match status" value="1"/>
</dbReference>
<evidence type="ECO:0000256" key="1">
    <source>
        <dbReference type="ARBA" id="ARBA00022679"/>
    </source>
</evidence>
<feature type="domain" description="N-acetyltransferase" evidence="4">
    <location>
        <begin position="19"/>
        <end position="191"/>
    </location>
</feature>
<dbReference type="InterPro" id="IPR051531">
    <property type="entry name" value="N-acetyltransferase"/>
</dbReference>
<keyword evidence="1" id="KW-0808">Transferase</keyword>
<keyword evidence="6" id="KW-1185">Reference proteome</keyword>
<dbReference type="InterPro" id="IPR016181">
    <property type="entry name" value="Acyl_CoA_acyltransferase"/>
</dbReference>
<dbReference type="GO" id="GO:0008999">
    <property type="term" value="F:protein-N-terminal-alanine acetyltransferase activity"/>
    <property type="evidence" value="ECO:0007669"/>
    <property type="project" value="TreeGrafter"/>
</dbReference>
<dbReference type="RefSeq" id="WP_198876107.1">
    <property type="nucleotide sequence ID" value="NZ_JAEKMH010000002.1"/>
</dbReference>
<proteinExistence type="inferred from homology"/>
<sequence>MFWPWSSPAPLVTLRGSRVTLRLPQMRDYESWYRLRRDSQDFLRPFEPRWTELDLSRRVFSMRVRRARQEAEEGSDYTFFIFIENGRQQQLVGGVTLSNIRRRAAQFVNLGYWMGQPYAGKGLMTEAVGVVLPFIFEALDLHRVHAAFLPTNMASRRVLEKNGFVEEGYAERYLQINGRWEDHVLMGLTEETWALQKLARRSRVA</sequence>
<evidence type="ECO:0000313" key="6">
    <source>
        <dbReference type="Proteomes" id="UP000602124"/>
    </source>
</evidence>
<dbReference type="PROSITE" id="PS51186">
    <property type="entry name" value="GNAT"/>
    <property type="match status" value="1"/>
</dbReference>
<dbReference type="Gene3D" id="3.40.630.30">
    <property type="match status" value="1"/>
</dbReference>
<dbReference type="Pfam" id="PF13302">
    <property type="entry name" value="Acetyltransf_3"/>
    <property type="match status" value="1"/>
</dbReference>
<dbReference type="GO" id="GO:0005737">
    <property type="term" value="C:cytoplasm"/>
    <property type="evidence" value="ECO:0007669"/>
    <property type="project" value="TreeGrafter"/>
</dbReference>
<evidence type="ECO:0000256" key="3">
    <source>
        <dbReference type="ARBA" id="ARBA00038502"/>
    </source>
</evidence>
<evidence type="ECO:0000259" key="4">
    <source>
        <dbReference type="PROSITE" id="PS51186"/>
    </source>
</evidence>
<comment type="similarity">
    <text evidence="3">Belongs to the acetyltransferase family. RimJ subfamily.</text>
</comment>
<dbReference type="Proteomes" id="UP000602124">
    <property type="component" value="Unassembled WGS sequence"/>
</dbReference>
<reference evidence="5" key="1">
    <citation type="submission" date="2020-12" db="EMBL/GenBank/DDBJ databases">
        <title>Devosia sp. MSA67 isolated from Mo River.</title>
        <authorList>
            <person name="Ma F."/>
            <person name="Zi Z."/>
        </authorList>
    </citation>
    <scope>NUCLEOTIDE SEQUENCE</scope>
    <source>
        <strain evidence="5">MSA67</strain>
    </source>
</reference>
<dbReference type="SUPFAM" id="SSF55729">
    <property type="entry name" value="Acyl-CoA N-acyltransferases (Nat)"/>
    <property type="match status" value="1"/>
</dbReference>
<name>A0A934ML86_9HYPH</name>
<organism evidence="5 6">
    <name type="scientific">Devosia sediminis</name>
    <dbReference type="NCBI Taxonomy" id="2798801"/>
    <lineage>
        <taxon>Bacteria</taxon>
        <taxon>Pseudomonadati</taxon>
        <taxon>Pseudomonadota</taxon>
        <taxon>Alphaproteobacteria</taxon>
        <taxon>Hyphomicrobiales</taxon>
        <taxon>Devosiaceae</taxon>
        <taxon>Devosia</taxon>
    </lineage>
</organism>
<comment type="caution">
    <text evidence="5">The sequence shown here is derived from an EMBL/GenBank/DDBJ whole genome shotgun (WGS) entry which is preliminary data.</text>
</comment>
<evidence type="ECO:0000313" key="5">
    <source>
        <dbReference type="EMBL" id="MBJ3784890.1"/>
    </source>
</evidence>
<dbReference type="EMBL" id="JAEKMH010000002">
    <property type="protein sequence ID" value="MBJ3784890.1"/>
    <property type="molecule type" value="Genomic_DNA"/>
</dbReference>
<accession>A0A934ML86</accession>
<evidence type="ECO:0000256" key="2">
    <source>
        <dbReference type="ARBA" id="ARBA00023315"/>
    </source>
</evidence>
<dbReference type="AlphaFoldDB" id="A0A934ML86"/>
<dbReference type="InterPro" id="IPR000182">
    <property type="entry name" value="GNAT_dom"/>
</dbReference>
<gene>
    <name evidence="5" type="ORF">JEQ47_09185</name>
</gene>